<proteinExistence type="predicted"/>
<evidence type="ECO:0000313" key="2">
    <source>
        <dbReference type="EMBL" id="KAF3588621.1"/>
    </source>
</evidence>
<evidence type="ECO:0000256" key="1">
    <source>
        <dbReference type="SAM" id="MobiDB-lite"/>
    </source>
</evidence>
<gene>
    <name evidence="2" type="ORF">F2Q69_00032006</name>
</gene>
<dbReference type="Proteomes" id="UP000712600">
    <property type="component" value="Unassembled WGS sequence"/>
</dbReference>
<evidence type="ECO:0000313" key="3">
    <source>
        <dbReference type="Proteomes" id="UP000712600"/>
    </source>
</evidence>
<dbReference type="EMBL" id="QGKX02000088">
    <property type="protein sequence ID" value="KAF3588621.1"/>
    <property type="molecule type" value="Genomic_DNA"/>
</dbReference>
<feature type="region of interest" description="Disordered" evidence="1">
    <location>
        <begin position="76"/>
        <end position="98"/>
    </location>
</feature>
<comment type="caution">
    <text evidence="2">The sequence shown here is derived from an EMBL/GenBank/DDBJ whole genome shotgun (WGS) entry which is preliminary data.</text>
</comment>
<sequence>MKLQRPQFIPPLPSPSIDFSSTIHHHQSVDLLHDRRLRLSLSALSLSVDAIDEESRRFSIEDSDSLSLGALLSMGKNDDVSLGGSPPGRITTSLSRRL</sequence>
<accession>A0A8S9S4Q6</accession>
<name>A0A8S9S4Q6_BRACR</name>
<reference evidence="2" key="1">
    <citation type="submission" date="2019-12" db="EMBL/GenBank/DDBJ databases">
        <title>Genome sequencing and annotation of Brassica cretica.</title>
        <authorList>
            <person name="Studholme D.J."/>
            <person name="Sarris P."/>
        </authorList>
    </citation>
    <scope>NUCLEOTIDE SEQUENCE</scope>
    <source>
        <strain evidence="2">PFS-109/04</strain>
        <tissue evidence="2">Leaf</tissue>
    </source>
</reference>
<organism evidence="2 3">
    <name type="scientific">Brassica cretica</name>
    <name type="common">Mustard</name>
    <dbReference type="NCBI Taxonomy" id="69181"/>
    <lineage>
        <taxon>Eukaryota</taxon>
        <taxon>Viridiplantae</taxon>
        <taxon>Streptophyta</taxon>
        <taxon>Embryophyta</taxon>
        <taxon>Tracheophyta</taxon>
        <taxon>Spermatophyta</taxon>
        <taxon>Magnoliopsida</taxon>
        <taxon>eudicotyledons</taxon>
        <taxon>Gunneridae</taxon>
        <taxon>Pentapetalae</taxon>
        <taxon>rosids</taxon>
        <taxon>malvids</taxon>
        <taxon>Brassicales</taxon>
        <taxon>Brassicaceae</taxon>
        <taxon>Brassiceae</taxon>
        <taxon>Brassica</taxon>
    </lineage>
</organism>
<protein>
    <submittedName>
        <fullName evidence="2">Uncharacterized protein</fullName>
    </submittedName>
</protein>
<dbReference type="AlphaFoldDB" id="A0A8S9S4Q6"/>